<dbReference type="PIRSF" id="PIRSF000178">
    <property type="entry name" value="SDH_cyt_b560"/>
    <property type="match status" value="1"/>
</dbReference>
<evidence type="ECO:0000256" key="6">
    <source>
        <dbReference type="ARBA" id="ARBA00022692"/>
    </source>
</evidence>
<keyword evidence="9 12" id="KW-0408">Iron</keyword>
<dbReference type="InterPro" id="IPR018495">
    <property type="entry name" value="Succ_DH_cyt_bsu_CS"/>
</dbReference>
<gene>
    <name evidence="14" type="primary">sdhC</name>
    <name evidence="14" type="ORF">DBW71_00095</name>
</gene>
<evidence type="ECO:0000256" key="1">
    <source>
        <dbReference type="ARBA" id="ARBA00004050"/>
    </source>
</evidence>
<evidence type="ECO:0000256" key="13">
    <source>
        <dbReference type="SAM" id="Phobius"/>
    </source>
</evidence>
<keyword evidence="5 12" id="KW-0349">Heme</keyword>
<keyword evidence="10 13" id="KW-0472">Membrane</keyword>
<feature type="binding site" description="axial binding residue" evidence="12">
    <location>
        <position position="78"/>
    </location>
    <ligand>
        <name>heme</name>
        <dbReference type="ChEBI" id="CHEBI:30413"/>
        <note>ligand shared with second transmembrane subunit</note>
    </ligand>
    <ligandPart>
        <name>Fe</name>
        <dbReference type="ChEBI" id="CHEBI:18248"/>
    </ligandPart>
</feature>
<keyword evidence="7 12" id="KW-0479">Metal-binding</keyword>
<evidence type="ECO:0000256" key="2">
    <source>
        <dbReference type="ARBA" id="ARBA00004141"/>
    </source>
</evidence>
<comment type="cofactor">
    <cofactor evidence="12">
        <name>heme</name>
        <dbReference type="ChEBI" id="CHEBI:30413"/>
    </cofactor>
    <text evidence="12">The heme is bound between the two transmembrane subunits.</text>
</comment>
<dbReference type="GO" id="GO:0016020">
    <property type="term" value="C:membrane"/>
    <property type="evidence" value="ECO:0007669"/>
    <property type="project" value="UniProtKB-SubCell"/>
</dbReference>
<comment type="function">
    <text evidence="1">Membrane-anchoring subunit of succinate dehydrogenase (SDH).</text>
</comment>
<evidence type="ECO:0000256" key="9">
    <source>
        <dbReference type="ARBA" id="ARBA00023004"/>
    </source>
</evidence>
<name>A0A368DTP5_9PROT</name>
<evidence type="ECO:0000256" key="5">
    <source>
        <dbReference type="ARBA" id="ARBA00022617"/>
    </source>
</evidence>
<comment type="caution">
    <text evidence="14">The sequence shown here is derived from an EMBL/GenBank/DDBJ whole genome shotgun (WGS) entry which is preliminary data.</text>
</comment>
<dbReference type="PANTHER" id="PTHR10978">
    <property type="entry name" value="SUCCINATE DEHYDROGENASE CYTOCHROME B560 SUBUNIT"/>
    <property type="match status" value="1"/>
</dbReference>
<evidence type="ECO:0000256" key="10">
    <source>
        <dbReference type="ARBA" id="ARBA00023136"/>
    </source>
</evidence>
<accession>A0A368DTP5</accession>
<dbReference type="Pfam" id="PF01127">
    <property type="entry name" value="Sdh_cyt"/>
    <property type="match status" value="1"/>
</dbReference>
<dbReference type="InterPro" id="IPR034804">
    <property type="entry name" value="SQR/QFR_C/D"/>
</dbReference>
<dbReference type="Gene3D" id="1.20.1300.10">
    <property type="entry name" value="Fumarate reductase/succinate dehydrogenase, transmembrane subunit"/>
    <property type="match status" value="1"/>
</dbReference>
<dbReference type="GO" id="GO:0006099">
    <property type="term" value="P:tricarboxylic acid cycle"/>
    <property type="evidence" value="ECO:0007669"/>
    <property type="project" value="InterPro"/>
</dbReference>
<feature type="transmembrane region" description="Helical" evidence="13">
    <location>
        <begin position="58"/>
        <end position="80"/>
    </location>
</feature>
<dbReference type="Proteomes" id="UP000253570">
    <property type="component" value="Unassembled WGS sequence"/>
</dbReference>
<dbReference type="EMBL" id="QOQD01000001">
    <property type="protein sequence ID" value="RCL74581.1"/>
    <property type="molecule type" value="Genomic_DNA"/>
</dbReference>
<dbReference type="SUPFAM" id="SSF81343">
    <property type="entry name" value="Fumarate reductase respiratory complex transmembrane subunits"/>
    <property type="match status" value="1"/>
</dbReference>
<comment type="subcellular location">
    <subcellularLocation>
        <location evidence="2">Membrane</location>
        <topology evidence="2">Multi-pass membrane protein</topology>
    </subcellularLocation>
</comment>
<dbReference type="GO" id="GO:0009055">
    <property type="term" value="F:electron transfer activity"/>
    <property type="evidence" value="ECO:0007669"/>
    <property type="project" value="InterPro"/>
</dbReference>
<evidence type="ECO:0000256" key="3">
    <source>
        <dbReference type="ARBA" id="ARBA00007244"/>
    </source>
</evidence>
<evidence type="ECO:0000256" key="12">
    <source>
        <dbReference type="PIRSR" id="PIRSR000178-1"/>
    </source>
</evidence>
<evidence type="ECO:0000256" key="11">
    <source>
        <dbReference type="ARBA" id="ARBA00025912"/>
    </source>
</evidence>
<evidence type="ECO:0000256" key="4">
    <source>
        <dbReference type="ARBA" id="ARBA00020076"/>
    </source>
</evidence>
<dbReference type="NCBIfam" id="TIGR02970">
    <property type="entry name" value="succ_dehyd_cytB"/>
    <property type="match status" value="1"/>
</dbReference>
<organism evidence="14 15">
    <name type="scientific">PS1 clade bacterium</name>
    <dbReference type="NCBI Taxonomy" id="2175152"/>
    <lineage>
        <taxon>Bacteria</taxon>
        <taxon>Pseudomonadati</taxon>
        <taxon>Pseudomonadota</taxon>
        <taxon>Alphaproteobacteria</taxon>
        <taxon>PS1 clade</taxon>
    </lineage>
</organism>
<reference evidence="14 15" key="1">
    <citation type="journal article" date="2018" name="Microbiome">
        <title>Fine metagenomic profile of the Mediterranean stratified and mixed water columns revealed by assembly and recruitment.</title>
        <authorList>
            <person name="Haro-Moreno J.M."/>
            <person name="Lopez-Perez M."/>
            <person name="De La Torre J.R."/>
            <person name="Picazo A."/>
            <person name="Camacho A."/>
            <person name="Rodriguez-Valera F."/>
        </authorList>
    </citation>
    <scope>NUCLEOTIDE SEQUENCE [LARGE SCALE GENOMIC DNA]</scope>
    <source>
        <strain evidence="14">MED-G57</strain>
    </source>
</reference>
<sequence length="128" mass="14420">MNNPISPHLSIYKFKINMMMSIAHRITGGAMYFAMLLLFIFLLALSFGGGFYNVFSILLSTWIGNFILVGITWALFHHMLGGIRHIIWDNVKGFDLNTIDLLASASLIGGIILTILFWVSYIIFNGLF</sequence>
<dbReference type="InterPro" id="IPR000701">
    <property type="entry name" value="SuccDH_FuR_B_TM-su"/>
</dbReference>
<dbReference type="PANTHER" id="PTHR10978:SF5">
    <property type="entry name" value="SUCCINATE DEHYDROGENASE CYTOCHROME B560 SUBUNIT, MITOCHONDRIAL"/>
    <property type="match status" value="1"/>
</dbReference>
<comment type="subunit">
    <text evidence="11">Part of an enzyme complex containing four subunits: a flavoprotein, an iron-sulfur protein, plus two membrane-anchoring proteins, SdhC and SdhD. The complex can form homotrimers.</text>
</comment>
<evidence type="ECO:0000256" key="7">
    <source>
        <dbReference type="ARBA" id="ARBA00022723"/>
    </source>
</evidence>
<evidence type="ECO:0000256" key="8">
    <source>
        <dbReference type="ARBA" id="ARBA00022989"/>
    </source>
</evidence>
<dbReference type="GO" id="GO:0046872">
    <property type="term" value="F:metal ion binding"/>
    <property type="evidence" value="ECO:0007669"/>
    <property type="project" value="UniProtKB-KW"/>
</dbReference>
<keyword evidence="6 13" id="KW-0812">Transmembrane</keyword>
<keyword evidence="8 13" id="KW-1133">Transmembrane helix</keyword>
<comment type="similarity">
    <text evidence="3">Belongs to the cytochrome b560 family.</text>
</comment>
<proteinExistence type="inferred from homology"/>
<evidence type="ECO:0000313" key="14">
    <source>
        <dbReference type="EMBL" id="RCL74581.1"/>
    </source>
</evidence>
<evidence type="ECO:0000313" key="15">
    <source>
        <dbReference type="Proteomes" id="UP000253570"/>
    </source>
</evidence>
<dbReference type="AlphaFoldDB" id="A0A368DTP5"/>
<feature type="transmembrane region" description="Helical" evidence="13">
    <location>
        <begin position="101"/>
        <end position="124"/>
    </location>
</feature>
<dbReference type="CDD" id="cd03499">
    <property type="entry name" value="SQR_TypeC_SdhC"/>
    <property type="match status" value="1"/>
</dbReference>
<dbReference type="PROSITE" id="PS01001">
    <property type="entry name" value="SDH_CYT_2"/>
    <property type="match status" value="1"/>
</dbReference>
<dbReference type="InterPro" id="IPR014314">
    <property type="entry name" value="Succ_DH_cytb556"/>
</dbReference>
<protein>
    <recommendedName>
        <fullName evidence="4">Succinate dehydrogenase cytochrome b556 subunit</fullName>
    </recommendedName>
</protein>